<organism evidence="2">
    <name type="scientific">marine sediment metagenome</name>
    <dbReference type="NCBI Taxonomy" id="412755"/>
    <lineage>
        <taxon>unclassified sequences</taxon>
        <taxon>metagenomes</taxon>
        <taxon>ecological metagenomes</taxon>
    </lineage>
</organism>
<dbReference type="EMBL" id="BART01005090">
    <property type="protein sequence ID" value="GAG60794.1"/>
    <property type="molecule type" value="Genomic_DNA"/>
</dbReference>
<dbReference type="Gene3D" id="3.40.50.300">
    <property type="entry name" value="P-loop containing nucleotide triphosphate hydrolases"/>
    <property type="match status" value="1"/>
</dbReference>
<comment type="caution">
    <text evidence="2">The sequence shown here is derived from an EMBL/GenBank/DDBJ whole genome shotgun (WGS) entry which is preliminary data.</text>
</comment>
<dbReference type="PANTHER" id="PTHR34704">
    <property type="entry name" value="ATPASE"/>
    <property type="match status" value="1"/>
</dbReference>
<dbReference type="AlphaFoldDB" id="X0YVM1"/>
<evidence type="ECO:0000259" key="1">
    <source>
        <dbReference type="Pfam" id="PF01637"/>
    </source>
</evidence>
<protein>
    <recommendedName>
        <fullName evidence="1">ATPase domain-containing protein</fullName>
    </recommendedName>
</protein>
<dbReference type="PANTHER" id="PTHR34704:SF1">
    <property type="entry name" value="ATPASE"/>
    <property type="match status" value="1"/>
</dbReference>
<evidence type="ECO:0000313" key="2">
    <source>
        <dbReference type="EMBL" id="GAG60794.1"/>
    </source>
</evidence>
<feature type="domain" description="ATPase" evidence="1">
    <location>
        <begin position="3"/>
        <end position="183"/>
    </location>
</feature>
<dbReference type="InterPro" id="IPR027417">
    <property type="entry name" value="P-loop_NTPase"/>
</dbReference>
<gene>
    <name evidence="2" type="ORF">S01H4_12137</name>
</gene>
<dbReference type="InterPro" id="IPR011579">
    <property type="entry name" value="ATPase_dom"/>
</dbReference>
<reference evidence="2" key="1">
    <citation type="journal article" date="2014" name="Front. Microbiol.">
        <title>High frequency of phylogenetically diverse reductive dehalogenase-homologous genes in deep subseafloor sedimentary metagenomes.</title>
        <authorList>
            <person name="Kawai M."/>
            <person name="Futagami T."/>
            <person name="Toyoda A."/>
            <person name="Takaki Y."/>
            <person name="Nishi S."/>
            <person name="Hori S."/>
            <person name="Arai W."/>
            <person name="Tsubouchi T."/>
            <person name="Morono Y."/>
            <person name="Uchiyama I."/>
            <person name="Ito T."/>
            <person name="Fujiyama A."/>
            <person name="Inagaki F."/>
            <person name="Takami H."/>
        </authorList>
    </citation>
    <scope>NUCLEOTIDE SEQUENCE</scope>
    <source>
        <strain evidence="2">Expedition CK06-06</strain>
    </source>
</reference>
<dbReference type="SUPFAM" id="SSF52540">
    <property type="entry name" value="P-loop containing nucleoside triphosphate hydrolases"/>
    <property type="match status" value="1"/>
</dbReference>
<proteinExistence type="predicted"/>
<dbReference type="GO" id="GO:0005524">
    <property type="term" value="F:ATP binding"/>
    <property type="evidence" value="ECO:0007669"/>
    <property type="project" value="InterPro"/>
</dbReference>
<dbReference type="Pfam" id="PF01637">
    <property type="entry name" value="ATPase_2"/>
    <property type="match status" value="1"/>
</dbReference>
<accession>X0YVM1</accession>
<feature type="non-terminal residue" evidence="2">
    <location>
        <position position="189"/>
    </location>
</feature>
<sequence length="189" mass="22082">MKFYGREDELKLLKKITAQSNASGHMTVITGRRRVGKTSLSIEATKKDTVLYLFISKKSETLLCEDFKALIIEKFDYPIIGEIKIFRDIFKVLLEIAKKVKYVLIIDEFQEFIKINPSVYSEIQNLWDQYKRDIKLHVIFIGSIYSLMTKIFQNNKEPLFGRSDRTIYLKPLKASVLKNILSDRGKYKA</sequence>
<name>X0YVM1_9ZZZZ</name>